<feature type="signal peptide" evidence="2">
    <location>
        <begin position="1"/>
        <end position="36"/>
    </location>
</feature>
<feature type="compositionally biased region" description="Polar residues" evidence="1">
    <location>
        <begin position="91"/>
        <end position="102"/>
    </location>
</feature>
<feature type="chain" id="PRO_5013801049" evidence="2">
    <location>
        <begin position="37"/>
        <end position="114"/>
    </location>
</feature>
<evidence type="ECO:0000313" key="3">
    <source>
        <dbReference type="EMBL" id="PHX54042.1"/>
    </source>
</evidence>
<reference evidence="3" key="1">
    <citation type="submission" date="2017-10" db="EMBL/GenBank/DDBJ databases">
        <title>Draft genome sequence of the planktic cyanobacteria Tychonema bourrellyi isolated from alpine lentic freshwater.</title>
        <authorList>
            <person name="Tett A."/>
            <person name="Armanini F."/>
            <person name="Asnicar F."/>
            <person name="Boscaini A."/>
            <person name="Pasolli E."/>
            <person name="Zolfo M."/>
            <person name="Donati C."/>
            <person name="Salmaso N."/>
            <person name="Segata N."/>
        </authorList>
    </citation>
    <scope>NUCLEOTIDE SEQUENCE</scope>
    <source>
        <strain evidence="3">FEM_GT703</strain>
    </source>
</reference>
<evidence type="ECO:0000256" key="2">
    <source>
        <dbReference type="SAM" id="SignalP"/>
    </source>
</evidence>
<comment type="caution">
    <text evidence="3">The sequence shown here is derived from an EMBL/GenBank/DDBJ whole genome shotgun (WGS) entry which is preliminary data.</text>
</comment>
<sequence length="114" mass="12509">MSFINFNLPVSRLVRSLITVCFCALLFVSNAFPALAITSSPTKGTDQLLGIEKEAQKAVLKDPMSMEETQKKANEGINEIQGDADSEKMKNPSNTNATSFEQQVRKAVSNIKKD</sequence>
<evidence type="ECO:0000313" key="4">
    <source>
        <dbReference type="Proteomes" id="UP000226442"/>
    </source>
</evidence>
<protein>
    <submittedName>
        <fullName evidence="3">Low temperature-induced protein</fullName>
    </submittedName>
</protein>
<feature type="region of interest" description="Disordered" evidence="1">
    <location>
        <begin position="59"/>
        <end position="114"/>
    </location>
</feature>
<keyword evidence="4" id="KW-1185">Reference proteome</keyword>
<keyword evidence="2" id="KW-0732">Signal</keyword>
<organism evidence="3 4">
    <name type="scientific">Tychonema bourrellyi FEM_GT703</name>
    <dbReference type="NCBI Taxonomy" id="2040638"/>
    <lineage>
        <taxon>Bacteria</taxon>
        <taxon>Bacillati</taxon>
        <taxon>Cyanobacteriota</taxon>
        <taxon>Cyanophyceae</taxon>
        <taxon>Oscillatoriophycideae</taxon>
        <taxon>Oscillatoriales</taxon>
        <taxon>Microcoleaceae</taxon>
        <taxon>Tychonema</taxon>
    </lineage>
</organism>
<dbReference type="RefSeq" id="WP_096828867.1">
    <property type="nucleotide sequence ID" value="NZ_NXIB02000130.1"/>
</dbReference>
<dbReference type="OrthoDB" id="460499at2"/>
<dbReference type="AlphaFoldDB" id="A0A2G4EWW1"/>
<dbReference type="Proteomes" id="UP000226442">
    <property type="component" value="Unassembled WGS sequence"/>
</dbReference>
<evidence type="ECO:0000256" key="1">
    <source>
        <dbReference type="SAM" id="MobiDB-lite"/>
    </source>
</evidence>
<proteinExistence type="predicted"/>
<dbReference type="EMBL" id="NXIB02000130">
    <property type="protein sequence ID" value="PHX54042.1"/>
    <property type="molecule type" value="Genomic_DNA"/>
</dbReference>
<name>A0A2G4EWW1_9CYAN</name>
<accession>A0A2G4EWW1</accession>
<gene>
    <name evidence="3" type="ORF">CP500_018275</name>
</gene>